<dbReference type="EMBL" id="KQ964452">
    <property type="protein sequence ID" value="KXN72460.1"/>
    <property type="molecule type" value="Genomic_DNA"/>
</dbReference>
<dbReference type="Gene3D" id="3.30.160.60">
    <property type="entry name" value="Classic Zinc Finger"/>
    <property type="match status" value="1"/>
</dbReference>
<dbReference type="AlphaFoldDB" id="A0A137PBT7"/>
<dbReference type="PROSITE" id="PS50157">
    <property type="entry name" value="ZINC_FINGER_C2H2_2"/>
    <property type="match status" value="1"/>
</dbReference>
<organism evidence="3 4">
    <name type="scientific">Conidiobolus coronatus (strain ATCC 28846 / CBS 209.66 / NRRL 28638)</name>
    <name type="common">Delacroixia coronata</name>
    <dbReference type="NCBI Taxonomy" id="796925"/>
    <lineage>
        <taxon>Eukaryota</taxon>
        <taxon>Fungi</taxon>
        <taxon>Fungi incertae sedis</taxon>
        <taxon>Zoopagomycota</taxon>
        <taxon>Entomophthoromycotina</taxon>
        <taxon>Entomophthoromycetes</taxon>
        <taxon>Entomophthorales</taxon>
        <taxon>Ancylistaceae</taxon>
        <taxon>Conidiobolus</taxon>
    </lineage>
</organism>
<keyword evidence="1" id="KW-0479">Metal-binding</keyword>
<name>A0A137PBT7_CONC2</name>
<dbReference type="InterPro" id="IPR013087">
    <property type="entry name" value="Znf_C2H2_type"/>
</dbReference>
<reference evidence="3 4" key="1">
    <citation type="journal article" date="2015" name="Genome Biol. Evol.">
        <title>Phylogenomic analyses indicate that early fungi evolved digesting cell walls of algal ancestors of land plants.</title>
        <authorList>
            <person name="Chang Y."/>
            <person name="Wang S."/>
            <person name="Sekimoto S."/>
            <person name="Aerts A.L."/>
            <person name="Choi C."/>
            <person name="Clum A."/>
            <person name="LaButti K.M."/>
            <person name="Lindquist E.A."/>
            <person name="Yee Ngan C."/>
            <person name="Ohm R.A."/>
            <person name="Salamov A.A."/>
            <person name="Grigoriev I.V."/>
            <person name="Spatafora J.W."/>
            <person name="Berbee M.L."/>
        </authorList>
    </citation>
    <scope>NUCLEOTIDE SEQUENCE [LARGE SCALE GENOMIC DNA]</scope>
    <source>
        <strain evidence="3 4">NRRL 28638</strain>
    </source>
</reference>
<accession>A0A137PBT7</accession>
<protein>
    <recommendedName>
        <fullName evidence="2">C2H2-type domain-containing protein</fullName>
    </recommendedName>
</protein>
<keyword evidence="1" id="KW-0862">Zinc</keyword>
<dbReference type="GO" id="GO:0008270">
    <property type="term" value="F:zinc ion binding"/>
    <property type="evidence" value="ECO:0007669"/>
    <property type="project" value="UniProtKB-KW"/>
</dbReference>
<dbReference type="InterPro" id="IPR031514">
    <property type="entry name" value="Zf-C2H2_aberr"/>
</dbReference>
<feature type="domain" description="C2H2-type" evidence="2">
    <location>
        <begin position="1"/>
        <end position="31"/>
    </location>
</feature>
<dbReference type="Proteomes" id="UP000070444">
    <property type="component" value="Unassembled WGS sequence"/>
</dbReference>
<proteinExistence type="predicted"/>
<dbReference type="PROSITE" id="PS00028">
    <property type="entry name" value="ZINC_FINGER_C2H2_1"/>
    <property type="match status" value="1"/>
</dbReference>
<sequence length="141" mass="16364">MKCPVYTCQKTFQKKFNLRRHLEECHHGDGAATWCVCPRPACTFQQLIDPTHFWEDHFKPSHSHHLIKHHAQHKVSPSTPPYTSVYLLSPKTHSDPVVKLDAFTRSSPPLLDLPFSSQHTPNFNSFRDVYDSLILQKLTKF</sequence>
<evidence type="ECO:0000313" key="3">
    <source>
        <dbReference type="EMBL" id="KXN72460.1"/>
    </source>
</evidence>
<dbReference type="Pfam" id="PF17017">
    <property type="entry name" value="zf-C2H2_aberr"/>
    <property type="match status" value="1"/>
</dbReference>
<evidence type="ECO:0000259" key="2">
    <source>
        <dbReference type="PROSITE" id="PS50157"/>
    </source>
</evidence>
<keyword evidence="4" id="KW-1185">Reference proteome</keyword>
<evidence type="ECO:0000256" key="1">
    <source>
        <dbReference type="PROSITE-ProRule" id="PRU00042"/>
    </source>
</evidence>
<keyword evidence="1" id="KW-0863">Zinc-finger</keyword>
<gene>
    <name evidence="3" type="ORF">CONCODRAFT_4682</name>
</gene>
<evidence type="ECO:0000313" key="4">
    <source>
        <dbReference type="Proteomes" id="UP000070444"/>
    </source>
</evidence>